<dbReference type="Pfam" id="PF01547">
    <property type="entry name" value="SBP_bac_1"/>
    <property type="match status" value="1"/>
</dbReference>
<comment type="caution">
    <text evidence="6">The sequence shown here is derived from an EMBL/GenBank/DDBJ whole genome shotgun (WGS) entry which is preliminary data.</text>
</comment>
<evidence type="ECO:0000256" key="4">
    <source>
        <dbReference type="SAM" id="MobiDB-lite"/>
    </source>
</evidence>
<evidence type="ECO:0000256" key="2">
    <source>
        <dbReference type="ARBA" id="ARBA00022448"/>
    </source>
</evidence>
<protein>
    <submittedName>
        <fullName evidence="6">Sugar ABC transporter substrate-binding protein</fullName>
    </submittedName>
</protein>
<dbReference type="GO" id="GO:0015768">
    <property type="term" value="P:maltose transport"/>
    <property type="evidence" value="ECO:0007669"/>
    <property type="project" value="TreeGrafter"/>
</dbReference>
<gene>
    <name evidence="6" type="ORF">B2M26_00550</name>
</gene>
<evidence type="ECO:0000256" key="1">
    <source>
        <dbReference type="ARBA" id="ARBA00008520"/>
    </source>
</evidence>
<dbReference type="GO" id="GO:1901982">
    <property type="term" value="F:maltose binding"/>
    <property type="evidence" value="ECO:0007669"/>
    <property type="project" value="TreeGrafter"/>
</dbReference>
<accession>A0A1V4EXW6</accession>
<feature type="region of interest" description="Disordered" evidence="4">
    <location>
        <begin position="22"/>
        <end position="42"/>
    </location>
</feature>
<organism evidence="6 7">
    <name type="scientific">Ferroacidibacillus organovorans</name>
    <dbReference type="NCBI Taxonomy" id="1765683"/>
    <lineage>
        <taxon>Bacteria</taxon>
        <taxon>Bacillati</taxon>
        <taxon>Bacillota</taxon>
        <taxon>Bacilli</taxon>
        <taxon>Bacillales</taxon>
        <taxon>Alicyclobacillaceae</taxon>
        <taxon>Ferroacidibacillus</taxon>
    </lineage>
</organism>
<evidence type="ECO:0000256" key="3">
    <source>
        <dbReference type="ARBA" id="ARBA00022729"/>
    </source>
</evidence>
<dbReference type="GO" id="GO:0042956">
    <property type="term" value="P:maltodextrin transmembrane transport"/>
    <property type="evidence" value="ECO:0007669"/>
    <property type="project" value="TreeGrafter"/>
</dbReference>
<keyword evidence="7" id="KW-1185">Reference proteome</keyword>
<evidence type="ECO:0000313" key="7">
    <source>
        <dbReference type="Proteomes" id="UP000190229"/>
    </source>
</evidence>
<reference evidence="6 7" key="1">
    <citation type="submission" date="2017-02" db="EMBL/GenBank/DDBJ databases">
        <title>Draft genome of Acidibacillus ferrooxidans Huett2.</title>
        <authorList>
            <person name="Schopf S."/>
        </authorList>
    </citation>
    <scope>NUCLEOTIDE SEQUENCE [LARGE SCALE GENOMIC DNA]</scope>
    <source>
        <strain evidence="6 7">Huett2</strain>
    </source>
</reference>
<dbReference type="PANTHER" id="PTHR30061:SF50">
    <property type="entry name" value="MALTOSE_MALTODEXTRIN-BINDING PERIPLASMIC PROTEIN"/>
    <property type="match status" value="1"/>
</dbReference>
<dbReference type="PROSITE" id="PS51257">
    <property type="entry name" value="PROKAR_LIPOPROTEIN"/>
    <property type="match status" value="1"/>
</dbReference>
<dbReference type="EMBL" id="MWPS01000001">
    <property type="protein sequence ID" value="OPG17731.1"/>
    <property type="molecule type" value="Genomic_DNA"/>
</dbReference>
<evidence type="ECO:0000256" key="5">
    <source>
        <dbReference type="SAM" id="SignalP"/>
    </source>
</evidence>
<dbReference type="GO" id="GO:0055052">
    <property type="term" value="C:ATP-binding cassette (ABC) transporter complex, substrate-binding subunit-containing"/>
    <property type="evidence" value="ECO:0007669"/>
    <property type="project" value="TreeGrafter"/>
</dbReference>
<name>A0A1V4EXW6_9BACL</name>
<comment type="similarity">
    <text evidence="1">Belongs to the bacterial solute-binding protein 1 family.</text>
</comment>
<feature type="signal peptide" evidence="5">
    <location>
        <begin position="1"/>
        <end position="22"/>
    </location>
</feature>
<feature type="chain" id="PRO_5039268376" evidence="5">
    <location>
        <begin position="23"/>
        <end position="438"/>
    </location>
</feature>
<keyword evidence="2" id="KW-0813">Transport</keyword>
<dbReference type="InterPro" id="IPR006059">
    <property type="entry name" value="SBP"/>
</dbReference>
<evidence type="ECO:0000313" key="6">
    <source>
        <dbReference type="EMBL" id="OPG17731.1"/>
    </source>
</evidence>
<dbReference type="Gene3D" id="3.40.190.10">
    <property type="entry name" value="Periplasmic binding protein-like II"/>
    <property type="match status" value="2"/>
</dbReference>
<proteinExistence type="inferred from homology"/>
<dbReference type="PANTHER" id="PTHR30061">
    <property type="entry name" value="MALTOSE-BINDING PERIPLASMIC PROTEIN"/>
    <property type="match status" value="1"/>
</dbReference>
<keyword evidence="3 5" id="KW-0732">Signal</keyword>
<dbReference type="Proteomes" id="UP000190229">
    <property type="component" value="Unassembled WGS sequence"/>
</dbReference>
<dbReference type="CDD" id="cd14750">
    <property type="entry name" value="PBP2_TMBP"/>
    <property type="match status" value="1"/>
</dbReference>
<dbReference type="SUPFAM" id="SSF53850">
    <property type="entry name" value="Periplasmic binding protein-like II"/>
    <property type="match status" value="1"/>
</dbReference>
<sequence>MKQSLLAAFAVVTGLASLTACSSPSSTTAPNPPSTSPAPTSGKVTINWAASPIANVGIRKQLIQLFEKANPSIKVNLISQPSSTDTNRASLITEISGGSTTPDVFMGDVVWPGQFAAQSLAEPLNKHFPASFFTRFAPGLVQGATIKGNVYAAPFFMDAGFLYYRKDLLQKAHLPVPKTWEQLQSEAKTLVSNKMVKYGFVWEGASYEGLTCNWMEYLTDAGGQVFNAQGKPNMDTPAAQHALSFMRGLITSGVSPQAVSVFQEPQAMNTFNNGQAAFLRNWDYAWANSQTPGQSSVVGKVGVVPLPTFAGHGARGYACIGGWDLYINPHSKHMAADLTFINWMTSVPAQTVLASQYSEIPTNASVQNSPAVRAKNPVLSIVGQTNLVARPAQNPYYAKVSTAIYTNVNAALAGQVSVSTALSQANAQLASAVGSSSL</sequence>
<dbReference type="AlphaFoldDB" id="A0A1V4EXW6"/>